<protein>
    <submittedName>
        <fullName evidence="2">Uncharacterized protein</fullName>
    </submittedName>
</protein>
<reference evidence="2" key="1">
    <citation type="journal article" date="2024" name="Gigascience">
        <title>Chromosome-level genome of the poultry shaft louse Menopon gallinae provides insight into the host-switching and adaptive evolution of parasitic lice.</title>
        <authorList>
            <person name="Xu Y."/>
            <person name="Ma L."/>
            <person name="Liu S."/>
            <person name="Liang Y."/>
            <person name="Liu Q."/>
            <person name="He Z."/>
            <person name="Tian L."/>
            <person name="Duan Y."/>
            <person name="Cai W."/>
            <person name="Li H."/>
            <person name="Song F."/>
        </authorList>
    </citation>
    <scope>NUCLEOTIDE SEQUENCE</scope>
    <source>
        <strain evidence="2">Cailab_2023a</strain>
    </source>
</reference>
<accession>A0AAW2I171</accession>
<dbReference type="InterPro" id="IPR025271">
    <property type="entry name" value="CCDC28"/>
</dbReference>
<comment type="caution">
    <text evidence="2">The sequence shown here is derived from an EMBL/GenBank/DDBJ whole genome shotgun (WGS) entry which is preliminary data.</text>
</comment>
<dbReference type="PANTHER" id="PTHR13400:SF4">
    <property type="entry name" value="COILED-COIL DOMAIN-CONTAINING PROTEIN 28A-LIKE PROTEIN"/>
    <property type="match status" value="1"/>
</dbReference>
<feature type="compositionally biased region" description="Basic and acidic residues" evidence="1">
    <location>
        <begin position="117"/>
        <end position="133"/>
    </location>
</feature>
<evidence type="ECO:0000313" key="2">
    <source>
        <dbReference type="EMBL" id="KAL0275914.1"/>
    </source>
</evidence>
<name>A0AAW2I171_9NEOP</name>
<feature type="compositionally biased region" description="Polar residues" evidence="1">
    <location>
        <begin position="43"/>
        <end position="60"/>
    </location>
</feature>
<feature type="region of interest" description="Disordered" evidence="1">
    <location>
        <begin position="42"/>
        <end position="70"/>
    </location>
</feature>
<gene>
    <name evidence="2" type="ORF">PYX00_003634</name>
</gene>
<feature type="compositionally biased region" description="Polar residues" evidence="1">
    <location>
        <begin position="199"/>
        <end position="211"/>
    </location>
</feature>
<dbReference type="AlphaFoldDB" id="A0AAW2I171"/>
<sequence>MTDRDEECEITSLVFPDQDGHLASKTTEASPLITPSICKVAATPSTPTSNKASSGGTSVPDTGMVSHGSFSSRSKLLGASLTPLGVPAGSSRFLYVNEKQNNLSRRPSILSDVGCRTPKDNKPTKLPNMKKDINPSSSNARDGTGPSTPPNTPSPSGWRELSESSDVSESKNDLNMLNLECAEESETSSELTTKALASGSENVSDTRTSSETLRKYDKPPRPLLTFNSNPTITPFNPNTCHFGSSSALNFPDHLNYLQATRSGYTGLRTVGSSTFIKSIWGNKQRNVQHHCFMSDITDVRQMEQALLQLLEDFHSGKLRAFSKDCSMGEMQGIREQQERLARLHFDLGAQQELFAPLSEEGLRANQENMQKLMGSLQQLSLSIEKLQLFSKDASQ</sequence>
<feature type="region of interest" description="Disordered" evidence="1">
    <location>
        <begin position="107"/>
        <end position="230"/>
    </location>
</feature>
<evidence type="ECO:0000256" key="1">
    <source>
        <dbReference type="SAM" id="MobiDB-lite"/>
    </source>
</evidence>
<dbReference type="EMBL" id="JARGDH010000002">
    <property type="protein sequence ID" value="KAL0275914.1"/>
    <property type="molecule type" value="Genomic_DNA"/>
</dbReference>
<proteinExistence type="predicted"/>
<dbReference type="PANTHER" id="PTHR13400">
    <property type="entry name" value="CHEMOKINE C-C MOTIF RECEPTOR 1"/>
    <property type="match status" value="1"/>
</dbReference>
<dbReference type="Pfam" id="PF13270">
    <property type="entry name" value="CCDC28"/>
    <property type="match status" value="1"/>
</dbReference>
<organism evidence="2">
    <name type="scientific">Menopon gallinae</name>
    <name type="common">poultry shaft louse</name>
    <dbReference type="NCBI Taxonomy" id="328185"/>
    <lineage>
        <taxon>Eukaryota</taxon>
        <taxon>Metazoa</taxon>
        <taxon>Ecdysozoa</taxon>
        <taxon>Arthropoda</taxon>
        <taxon>Hexapoda</taxon>
        <taxon>Insecta</taxon>
        <taxon>Pterygota</taxon>
        <taxon>Neoptera</taxon>
        <taxon>Paraneoptera</taxon>
        <taxon>Psocodea</taxon>
        <taxon>Troctomorpha</taxon>
        <taxon>Phthiraptera</taxon>
        <taxon>Amblycera</taxon>
        <taxon>Menoponidae</taxon>
        <taxon>Menopon</taxon>
    </lineage>
</organism>